<keyword evidence="1" id="KW-0614">Plasmid</keyword>
<proteinExistence type="predicted"/>
<gene>
    <name evidence="1" type="ORF">PUW25_25430</name>
</gene>
<organism evidence="1 2">
    <name type="scientific">Paenibacillus urinalis</name>
    <dbReference type="NCBI Taxonomy" id="521520"/>
    <lineage>
        <taxon>Bacteria</taxon>
        <taxon>Bacillati</taxon>
        <taxon>Bacillota</taxon>
        <taxon>Bacilli</taxon>
        <taxon>Bacillales</taxon>
        <taxon>Paenibacillaceae</taxon>
        <taxon>Paenibacillus</taxon>
    </lineage>
</organism>
<protein>
    <recommendedName>
        <fullName evidence="3">Phage protein</fullName>
    </recommendedName>
</protein>
<evidence type="ECO:0000313" key="2">
    <source>
        <dbReference type="Proteomes" id="UP001221519"/>
    </source>
</evidence>
<dbReference type="Proteomes" id="UP001221519">
    <property type="component" value="Plasmid unnamed1"/>
</dbReference>
<dbReference type="RefSeq" id="WP_274338742.1">
    <property type="nucleotide sequence ID" value="NZ_CP118109.1"/>
</dbReference>
<evidence type="ECO:0008006" key="3">
    <source>
        <dbReference type="Google" id="ProtNLM"/>
    </source>
</evidence>
<accession>A0ABY7XHA9</accession>
<geneLocation type="plasmid" evidence="1 2">
    <name>unnamed1</name>
</geneLocation>
<evidence type="ECO:0000313" key="1">
    <source>
        <dbReference type="EMBL" id="WDI05153.1"/>
    </source>
</evidence>
<reference evidence="1 2" key="1">
    <citation type="submission" date="2023-02" db="EMBL/GenBank/DDBJ databases">
        <title>Pathogen: clinical or host-associated sample.</title>
        <authorList>
            <person name="Hergert J."/>
            <person name="Casey R."/>
            <person name="Wagner J."/>
            <person name="Young E.L."/>
            <person name="Oakeson K.F."/>
        </authorList>
    </citation>
    <scope>NUCLEOTIDE SEQUENCE [LARGE SCALE GENOMIC DNA]</scope>
    <source>
        <strain evidence="1 2">2022CK-00829</strain>
        <plasmid evidence="1 2">unnamed1</plasmid>
    </source>
</reference>
<sequence length="121" mass="14104">MKPYVWKEGMSLEETKDGAYWERNMLALLLANYMNDTVRNAWGMSEVTPDYYPCGWYYDTDNNWEGWLRVISINNGSITFHIPDSFDVGTLPEIKPNWDGHSTEEKWKNVMEICGVIPEGE</sequence>
<name>A0ABY7XHA9_9BACL</name>
<dbReference type="EMBL" id="CP118109">
    <property type="protein sequence ID" value="WDI05153.1"/>
    <property type="molecule type" value="Genomic_DNA"/>
</dbReference>
<keyword evidence="2" id="KW-1185">Reference proteome</keyword>